<feature type="compositionally biased region" description="Polar residues" evidence="1">
    <location>
        <begin position="189"/>
        <end position="203"/>
    </location>
</feature>
<dbReference type="EMBL" id="JBGUBD010000006">
    <property type="protein sequence ID" value="MFA9478766.1"/>
    <property type="molecule type" value="Genomic_DNA"/>
</dbReference>
<evidence type="ECO:0000256" key="2">
    <source>
        <dbReference type="SAM" id="SignalP"/>
    </source>
</evidence>
<sequence>MFHKLICLSMLPGLLLTTAVMGSDNLLTNAGFESSNQIIPDGWEREQNRPNDRVFQTRNGVLRMTEAGESVNYYNAVSQTIPIDGGQSYYLQVEYRMDPMEYRGGVFVSYLDEDGKRLAPEEFLLHRNLAQGSWTTLSRVLTSPDPINTRAIKVVFVKYAKGDHPDNAIYFRNPVLEPYTGQDKREAGQSEQTRTPAASSASNEVPDLPQTIFPHNLTSTPAGRTYYLERGEVGFLRLDTANPAMRRNIQLEVEAPAGVTIEPYMHGSSGQVELVPAVSREGNRHVFEIDRAYNWTTWSNALLFAADDRVPDNFNLRVTITAPDRSQSRTYEVPVEQVQASRAGAVPDRFAYSAWQAFPVTRINLDKSEHELARRLDDNWRRSGWQQRHVLPATYMVPHRVRQWRGPDIDIRVGVSVSGAPTNLYCDSALADAGPDYFADLIRRQNAEERVKQNQYFEIDYEPYVEGPVTMSCFCETCVTSFREQNDLPDTVTGMDILRHHENEWVAFRVAQRVESVRAMVEGIKQINPDIAFHFCSMPLPPNPDEEAEYLKTYGIDLRQYDEFTDLHTPMNYTSTLSFFASLEREAHLLSRPRATIVSVGWYDTSNINPPRRAAHLFAAFFCDNAHPLIGQGLFVSQGHTVVAIKDMMADVAATEELWTQGTLDEGENKVPVSPRFRAEGQFYHLSRTSPDGERWVWVFNNHRSDDIYVQLPAMSGISEAADLLAEEVLEAYDGGWTLRIAPLEYRLIQLSPGSVHADWPSVSTAEAAQEERRRSRQWEESLYAQEENQMRVAMEEAGYRVTTPTQEILFDLDNSAEGLWQVEGKPAGKALGRGVFMEENRGAFRLTGRQADVVSSEILADRVEATFQYTVRESPYDGLVIQKTFTVMRDQPTVHVRYEVIPEGGFRMFRLRAVTLLTIGDDVDDHRTVPERMEYQVGDMIDTSSSHVSFVRDDAKWPNDEPFLSEYVDEHHELTGRRFIARDRVADASITLEADGVDQVFGWRYENTATLEHVYPDAYPTTDPHQISTWEASWTLTYAPTSEP</sequence>
<dbReference type="Gene3D" id="2.60.120.260">
    <property type="entry name" value="Galactose-binding domain-like"/>
    <property type="match status" value="1"/>
</dbReference>
<name>A0ABV4U7N9_9BACT</name>
<comment type="caution">
    <text evidence="3">The sequence shown here is derived from an EMBL/GenBank/DDBJ whole genome shotgun (WGS) entry which is preliminary data.</text>
</comment>
<keyword evidence="4" id="KW-1185">Reference proteome</keyword>
<accession>A0ABV4U7N9</accession>
<proteinExistence type="predicted"/>
<reference evidence="3 4" key="1">
    <citation type="submission" date="2024-08" db="EMBL/GenBank/DDBJ databases">
        <title>Whole-genome sequencing of halo(alkali)philic microorganisms from hypersaline lakes.</title>
        <authorList>
            <person name="Sorokin D.Y."/>
            <person name="Merkel A.Y."/>
            <person name="Messina E."/>
            <person name="Yakimov M."/>
        </authorList>
    </citation>
    <scope>NUCLEOTIDE SEQUENCE [LARGE SCALE GENOMIC DNA]</scope>
    <source>
        <strain evidence="3 4">AB-hyl4</strain>
    </source>
</reference>
<feature type="region of interest" description="Disordered" evidence="1">
    <location>
        <begin position="180"/>
        <end position="215"/>
    </location>
</feature>
<evidence type="ECO:0000256" key="1">
    <source>
        <dbReference type="SAM" id="MobiDB-lite"/>
    </source>
</evidence>
<feature type="chain" id="PRO_5047026797" description="Carbohydrate binding protein" evidence="2">
    <location>
        <begin position="23"/>
        <end position="1045"/>
    </location>
</feature>
<keyword evidence="2" id="KW-0732">Signal</keyword>
<evidence type="ECO:0000313" key="4">
    <source>
        <dbReference type="Proteomes" id="UP001575105"/>
    </source>
</evidence>
<evidence type="ECO:0000313" key="3">
    <source>
        <dbReference type="EMBL" id="MFA9478766.1"/>
    </source>
</evidence>
<gene>
    <name evidence="3" type="ORF">ACERK3_10705</name>
</gene>
<dbReference type="Proteomes" id="UP001575105">
    <property type="component" value="Unassembled WGS sequence"/>
</dbReference>
<organism evidence="3 4">
    <name type="scientific">Natronomicrosphaera hydrolytica</name>
    <dbReference type="NCBI Taxonomy" id="3242702"/>
    <lineage>
        <taxon>Bacteria</taxon>
        <taxon>Pseudomonadati</taxon>
        <taxon>Planctomycetota</taxon>
        <taxon>Phycisphaerae</taxon>
        <taxon>Phycisphaerales</taxon>
        <taxon>Phycisphaeraceae</taxon>
        <taxon>Natronomicrosphaera</taxon>
    </lineage>
</organism>
<evidence type="ECO:0008006" key="5">
    <source>
        <dbReference type="Google" id="ProtNLM"/>
    </source>
</evidence>
<feature type="signal peptide" evidence="2">
    <location>
        <begin position="1"/>
        <end position="22"/>
    </location>
</feature>
<protein>
    <recommendedName>
        <fullName evidence="5">Carbohydrate binding protein</fullName>
    </recommendedName>
</protein>
<dbReference type="RefSeq" id="WP_425345693.1">
    <property type="nucleotide sequence ID" value="NZ_JBGUBD010000006.1"/>
</dbReference>